<dbReference type="OrthoDB" id="7547935at2759"/>
<dbReference type="InterPro" id="IPR038717">
    <property type="entry name" value="Tc1-like_DDE_dom"/>
</dbReference>
<proteinExistence type="predicted"/>
<dbReference type="Gene3D" id="3.30.420.10">
    <property type="entry name" value="Ribonuclease H-like superfamily/Ribonuclease H"/>
    <property type="match status" value="1"/>
</dbReference>
<evidence type="ECO:0000313" key="2">
    <source>
        <dbReference type="EMBL" id="KAF2891635.1"/>
    </source>
</evidence>
<evidence type="ECO:0000259" key="1">
    <source>
        <dbReference type="Pfam" id="PF13358"/>
    </source>
</evidence>
<dbReference type="GO" id="GO:0003676">
    <property type="term" value="F:nucleic acid binding"/>
    <property type="evidence" value="ECO:0007669"/>
    <property type="project" value="InterPro"/>
</dbReference>
<sequence>MPRLIGQRDLSVEDRGKLQALIERGVDKRIIAQEVDLSKVNLTNLHRQRRLEFAEANLNRDWANLIFSDEKVFSTDEGSRTSLWRLPNTRYQPQNVLPSKRSGRITLSLWGWMSSAGPGELVRTSPHMDSAEYIGILENTMLPSFRAVYGEMNPIMFVQDNSAVHKSRLVQEWFRENPQIVPINWPPKSPDLNPIAAGCARGCEDGGSSMFCSGSSFNC</sequence>
<dbReference type="PANTHER" id="PTHR23022:SF135">
    <property type="entry name" value="SI:DKEY-77F5.3"/>
    <property type="match status" value="1"/>
</dbReference>
<dbReference type="EMBL" id="VTPC01026693">
    <property type="protein sequence ID" value="KAF2891635.1"/>
    <property type="molecule type" value="Genomic_DNA"/>
</dbReference>
<organism evidence="2 3">
    <name type="scientific">Ignelater luminosus</name>
    <name type="common">Cucubano</name>
    <name type="synonym">Pyrophorus luminosus</name>
    <dbReference type="NCBI Taxonomy" id="2038154"/>
    <lineage>
        <taxon>Eukaryota</taxon>
        <taxon>Metazoa</taxon>
        <taxon>Ecdysozoa</taxon>
        <taxon>Arthropoda</taxon>
        <taxon>Hexapoda</taxon>
        <taxon>Insecta</taxon>
        <taxon>Pterygota</taxon>
        <taxon>Neoptera</taxon>
        <taxon>Endopterygota</taxon>
        <taxon>Coleoptera</taxon>
        <taxon>Polyphaga</taxon>
        <taxon>Elateriformia</taxon>
        <taxon>Elateroidea</taxon>
        <taxon>Elateridae</taxon>
        <taxon>Agrypninae</taxon>
        <taxon>Pyrophorini</taxon>
        <taxon>Ignelater</taxon>
    </lineage>
</organism>
<keyword evidence="3" id="KW-1185">Reference proteome</keyword>
<comment type="caution">
    <text evidence="2">The sequence shown here is derived from an EMBL/GenBank/DDBJ whole genome shotgun (WGS) entry which is preliminary data.</text>
</comment>
<dbReference type="Proteomes" id="UP000801492">
    <property type="component" value="Unassembled WGS sequence"/>
</dbReference>
<gene>
    <name evidence="2" type="ORF">ILUMI_14538</name>
</gene>
<dbReference type="InterPro" id="IPR036397">
    <property type="entry name" value="RNaseH_sf"/>
</dbReference>
<reference evidence="2" key="1">
    <citation type="submission" date="2019-08" db="EMBL/GenBank/DDBJ databases">
        <title>The genome of the North American firefly Photinus pyralis.</title>
        <authorList>
            <consortium name="Photinus pyralis genome working group"/>
            <person name="Fallon T.R."/>
            <person name="Sander Lower S.E."/>
            <person name="Weng J.-K."/>
        </authorList>
    </citation>
    <scope>NUCLEOTIDE SEQUENCE</scope>
    <source>
        <strain evidence="2">TRF0915ILg1</strain>
        <tissue evidence="2">Whole body</tissue>
    </source>
</reference>
<accession>A0A8K0CQB6</accession>
<feature type="domain" description="Tc1-like transposase DDE" evidence="1">
    <location>
        <begin position="65"/>
        <end position="195"/>
    </location>
</feature>
<dbReference type="InterPro" id="IPR052338">
    <property type="entry name" value="Transposase_5"/>
</dbReference>
<dbReference type="PANTHER" id="PTHR23022">
    <property type="entry name" value="TRANSPOSABLE ELEMENT-RELATED"/>
    <property type="match status" value="1"/>
</dbReference>
<dbReference type="AlphaFoldDB" id="A0A8K0CQB6"/>
<dbReference type="Pfam" id="PF13358">
    <property type="entry name" value="DDE_3"/>
    <property type="match status" value="1"/>
</dbReference>
<protein>
    <recommendedName>
        <fullName evidence="1">Tc1-like transposase DDE domain-containing protein</fullName>
    </recommendedName>
</protein>
<evidence type="ECO:0000313" key="3">
    <source>
        <dbReference type="Proteomes" id="UP000801492"/>
    </source>
</evidence>
<name>A0A8K0CQB6_IGNLU</name>